<feature type="region of interest" description="Disordered" evidence="1">
    <location>
        <begin position="1"/>
        <end position="20"/>
    </location>
</feature>
<accession>A0ABU2LNU8</accession>
<dbReference type="PANTHER" id="PTHR37312:SF1">
    <property type="entry name" value="MEMBRANE-BOUND ACYLTRANSFERASE YKRP-RELATED"/>
    <property type="match status" value="1"/>
</dbReference>
<evidence type="ECO:0000313" key="4">
    <source>
        <dbReference type="EMBL" id="MDT0319259.1"/>
    </source>
</evidence>
<feature type="transmembrane region" description="Helical" evidence="2">
    <location>
        <begin position="93"/>
        <end position="113"/>
    </location>
</feature>
<organism evidence="4 5">
    <name type="scientific">Streptomyces millisiae</name>
    <dbReference type="NCBI Taxonomy" id="3075542"/>
    <lineage>
        <taxon>Bacteria</taxon>
        <taxon>Bacillati</taxon>
        <taxon>Actinomycetota</taxon>
        <taxon>Actinomycetes</taxon>
        <taxon>Kitasatosporales</taxon>
        <taxon>Streptomycetaceae</taxon>
        <taxon>Streptomyces</taxon>
    </lineage>
</organism>
<feature type="transmembrane region" description="Helical" evidence="2">
    <location>
        <begin position="208"/>
        <end position="227"/>
    </location>
</feature>
<feature type="compositionally biased region" description="Polar residues" evidence="1">
    <location>
        <begin position="1"/>
        <end position="13"/>
    </location>
</feature>
<evidence type="ECO:0000259" key="3">
    <source>
        <dbReference type="Pfam" id="PF01757"/>
    </source>
</evidence>
<keyword evidence="4" id="KW-0808">Transferase</keyword>
<feature type="transmembrane region" description="Helical" evidence="2">
    <location>
        <begin position="133"/>
        <end position="151"/>
    </location>
</feature>
<feature type="transmembrane region" description="Helical" evidence="2">
    <location>
        <begin position="249"/>
        <end position="273"/>
    </location>
</feature>
<dbReference type="InterPro" id="IPR002656">
    <property type="entry name" value="Acyl_transf_3_dom"/>
</dbReference>
<feature type="transmembrane region" description="Helical" evidence="2">
    <location>
        <begin position="180"/>
        <end position="196"/>
    </location>
</feature>
<evidence type="ECO:0000256" key="1">
    <source>
        <dbReference type="SAM" id="MobiDB-lite"/>
    </source>
</evidence>
<dbReference type="Proteomes" id="UP001183420">
    <property type="component" value="Unassembled WGS sequence"/>
</dbReference>
<proteinExistence type="predicted"/>
<sequence length="361" mass="40769">MNETRQLTGTQETAAVPRQAAGGAKQRDAFFDNAKYLAIVLVAIGHAWEPLRGDSRVASALYMAVYAFHMPAFIVISGYLSRSFDGRADRVQRLVTGVLVPYVVFQVAYTLVLRRLADGENDDTYVGLFEPRWLMWFLLALFIWRLTVPVWKAVRWPLPISLLVAAVATASPSLGSDLQIQRVLQFMPFFVLGLVLRQEHFQLVRRAAVRLLAVPVFAGALLVAYWAEPRLPYQWFYHKQSAQEFGEPWWMGPVMTLLMFGCAVVLIACFFALVPGRRMWFTALGAGTISGYLLHGFLARASIEWGWYDGERMSGIYFALPVTTAVAAVVITVLCTPPVRRLFKPVMEPRLDWLFRRGDRA</sequence>
<keyword evidence="2" id="KW-0472">Membrane</keyword>
<dbReference type="PANTHER" id="PTHR37312">
    <property type="entry name" value="MEMBRANE-BOUND ACYLTRANSFERASE YKRP-RELATED"/>
    <property type="match status" value="1"/>
</dbReference>
<keyword evidence="2" id="KW-0812">Transmembrane</keyword>
<gene>
    <name evidence="4" type="ORF">RNC47_13015</name>
</gene>
<reference evidence="5" key="1">
    <citation type="submission" date="2023-07" db="EMBL/GenBank/DDBJ databases">
        <title>30 novel species of actinomycetes from the DSMZ collection.</title>
        <authorList>
            <person name="Nouioui I."/>
        </authorList>
    </citation>
    <scope>NUCLEOTIDE SEQUENCE [LARGE SCALE GENOMIC DNA]</scope>
    <source>
        <strain evidence="5">DSM 44918</strain>
    </source>
</reference>
<name>A0ABU2LNU8_9ACTN</name>
<dbReference type="EMBL" id="JAVREM010000012">
    <property type="protein sequence ID" value="MDT0319259.1"/>
    <property type="molecule type" value="Genomic_DNA"/>
</dbReference>
<feature type="domain" description="Acyltransferase 3" evidence="3">
    <location>
        <begin position="29"/>
        <end position="335"/>
    </location>
</feature>
<keyword evidence="2" id="KW-1133">Transmembrane helix</keyword>
<evidence type="ECO:0000313" key="5">
    <source>
        <dbReference type="Proteomes" id="UP001183420"/>
    </source>
</evidence>
<comment type="caution">
    <text evidence="4">The sequence shown here is derived from an EMBL/GenBank/DDBJ whole genome shotgun (WGS) entry which is preliminary data.</text>
</comment>
<keyword evidence="5" id="KW-1185">Reference proteome</keyword>
<keyword evidence="4" id="KW-0012">Acyltransferase</keyword>
<protein>
    <submittedName>
        <fullName evidence="4">Acyltransferase family protein</fullName>
    </submittedName>
</protein>
<dbReference type="Pfam" id="PF01757">
    <property type="entry name" value="Acyl_transf_3"/>
    <property type="match status" value="1"/>
</dbReference>
<evidence type="ECO:0000256" key="2">
    <source>
        <dbReference type="SAM" id="Phobius"/>
    </source>
</evidence>
<feature type="transmembrane region" description="Helical" evidence="2">
    <location>
        <begin position="315"/>
        <end position="335"/>
    </location>
</feature>
<dbReference type="RefSeq" id="WP_311598451.1">
    <property type="nucleotide sequence ID" value="NZ_JAVREM010000012.1"/>
</dbReference>
<dbReference type="InterPro" id="IPR052734">
    <property type="entry name" value="Nod_factor_acetyltransferase"/>
</dbReference>
<feature type="transmembrane region" description="Helical" evidence="2">
    <location>
        <begin position="60"/>
        <end position="81"/>
    </location>
</feature>
<feature type="transmembrane region" description="Helical" evidence="2">
    <location>
        <begin position="280"/>
        <end position="303"/>
    </location>
</feature>
<dbReference type="GO" id="GO:0016746">
    <property type="term" value="F:acyltransferase activity"/>
    <property type="evidence" value="ECO:0007669"/>
    <property type="project" value="UniProtKB-KW"/>
</dbReference>